<keyword evidence="11" id="KW-1185">Reference proteome</keyword>
<reference evidence="10 11" key="1">
    <citation type="submission" date="2024-09" db="EMBL/GenBank/DDBJ databases">
        <authorList>
            <person name="Sun Q."/>
            <person name="Mori K."/>
        </authorList>
    </citation>
    <scope>NUCLEOTIDE SEQUENCE [LARGE SCALE GENOMIC DNA]</scope>
    <source>
        <strain evidence="10 11">JCM 11201</strain>
    </source>
</reference>
<dbReference type="Pfam" id="PF04239">
    <property type="entry name" value="DUF421"/>
    <property type="match status" value="1"/>
</dbReference>
<evidence type="ECO:0000256" key="6">
    <source>
        <dbReference type="ARBA" id="ARBA00023136"/>
    </source>
</evidence>
<evidence type="ECO:0000256" key="3">
    <source>
        <dbReference type="ARBA" id="ARBA00022475"/>
    </source>
</evidence>
<feature type="domain" description="YetF-like N-terminal transmembrane" evidence="9">
    <location>
        <begin position="3"/>
        <end position="77"/>
    </location>
</feature>
<evidence type="ECO:0000256" key="7">
    <source>
        <dbReference type="SAM" id="Phobius"/>
    </source>
</evidence>
<accession>A0ABV5W9J1</accession>
<gene>
    <name evidence="10" type="ORF">ACFFMS_01650</name>
</gene>
<evidence type="ECO:0000256" key="2">
    <source>
        <dbReference type="ARBA" id="ARBA00006448"/>
    </source>
</evidence>
<dbReference type="InterPro" id="IPR023090">
    <property type="entry name" value="UPF0702_alpha/beta_dom_sf"/>
</dbReference>
<name>A0ABV5W9J1_9BACI</name>
<feature type="transmembrane region" description="Helical" evidence="7">
    <location>
        <begin position="6"/>
        <end position="25"/>
    </location>
</feature>
<feature type="transmembrane region" description="Helical" evidence="7">
    <location>
        <begin position="58"/>
        <end position="78"/>
    </location>
</feature>
<comment type="subcellular location">
    <subcellularLocation>
        <location evidence="1">Cell membrane</location>
        <topology evidence="1">Multi-pass membrane protein</topology>
    </subcellularLocation>
</comment>
<evidence type="ECO:0000256" key="1">
    <source>
        <dbReference type="ARBA" id="ARBA00004651"/>
    </source>
</evidence>
<keyword evidence="5 7" id="KW-1133">Transmembrane helix</keyword>
<dbReference type="InterPro" id="IPR048454">
    <property type="entry name" value="YetF_N"/>
</dbReference>
<dbReference type="Proteomes" id="UP001589609">
    <property type="component" value="Unassembled WGS sequence"/>
</dbReference>
<dbReference type="InterPro" id="IPR007353">
    <property type="entry name" value="DUF421"/>
</dbReference>
<evidence type="ECO:0000256" key="5">
    <source>
        <dbReference type="ARBA" id="ARBA00022989"/>
    </source>
</evidence>
<proteinExistence type="inferred from homology"/>
<comment type="caution">
    <text evidence="10">The sequence shown here is derived from an EMBL/GenBank/DDBJ whole genome shotgun (WGS) entry which is preliminary data.</text>
</comment>
<evidence type="ECO:0000256" key="4">
    <source>
        <dbReference type="ARBA" id="ARBA00022692"/>
    </source>
</evidence>
<dbReference type="EMBL" id="JBHMAF010000008">
    <property type="protein sequence ID" value="MFB9757259.1"/>
    <property type="molecule type" value="Genomic_DNA"/>
</dbReference>
<keyword evidence="3" id="KW-1003">Cell membrane</keyword>
<dbReference type="Gene3D" id="3.30.240.20">
    <property type="entry name" value="bsu07140 like domains"/>
    <property type="match status" value="2"/>
</dbReference>
<dbReference type="PANTHER" id="PTHR34582">
    <property type="entry name" value="UPF0702 TRANSMEMBRANE PROTEIN YCAP"/>
    <property type="match status" value="1"/>
</dbReference>
<protein>
    <submittedName>
        <fullName evidence="10">YetF domain-containing protein</fullName>
    </submittedName>
</protein>
<sequence>MSYLQVLIELTVGYLALFMLVKWLGKTQISQITTFDFISALVLGDIVGGAIFDGEVGLLKLLLAIGLWGLLIFITEIVTQKFRKLRYILEGKPAIIINQGRLDWNEMKKNHLDINQLQQLLRSKDIFSLQGVEYAILENDGSISVLQKANAGEQKKTLPLTLISDGEVILKNLQKAGLNKDWLYQQLNTHGISQPAEISYAEWQPGKNLFIQKYWP</sequence>
<keyword evidence="6 7" id="KW-0472">Membrane</keyword>
<evidence type="ECO:0000313" key="11">
    <source>
        <dbReference type="Proteomes" id="UP001589609"/>
    </source>
</evidence>
<keyword evidence="4 7" id="KW-0812">Transmembrane</keyword>
<feature type="transmembrane region" description="Helical" evidence="7">
    <location>
        <begin position="32"/>
        <end position="52"/>
    </location>
</feature>
<evidence type="ECO:0000313" key="10">
    <source>
        <dbReference type="EMBL" id="MFB9757259.1"/>
    </source>
</evidence>
<evidence type="ECO:0000259" key="8">
    <source>
        <dbReference type="Pfam" id="PF04239"/>
    </source>
</evidence>
<organism evidence="10 11">
    <name type="scientific">Ectobacillus funiculus</name>
    <dbReference type="NCBI Taxonomy" id="137993"/>
    <lineage>
        <taxon>Bacteria</taxon>
        <taxon>Bacillati</taxon>
        <taxon>Bacillota</taxon>
        <taxon>Bacilli</taxon>
        <taxon>Bacillales</taxon>
        <taxon>Bacillaceae</taxon>
        <taxon>Ectobacillus</taxon>
    </lineage>
</organism>
<dbReference type="PANTHER" id="PTHR34582:SF5">
    <property type="entry name" value="UPF0702 TRANSMEMBRANE PROTEIN YETF"/>
    <property type="match status" value="1"/>
</dbReference>
<dbReference type="RefSeq" id="WP_379947560.1">
    <property type="nucleotide sequence ID" value="NZ_JBHMAF010000008.1"/>
</dbReference>
<feature type="domain" description="YetF C-terminal" evidence="8">
    <location>
        <begin position="80"/>
        <end position="204"/>
    </location>
</feature>
<dbReference type="Pfam" id="PF20730">
    <property type="entry name" value="YetF_N"/>
    <property type="match status" value="1"/>
</dbReference>
<comment type="similarity">
    <text evidence="2">Belongs to the UPF0702 family.</text>
</comment>
<evidence type="ECO:0000259" key="9">
    <source>
        <dbReference type="Pfam" id="PF20730"/>
    </source>
</evidence>